<accession>A0A505D8Y2</accession>
<evidence type="ECO:0000313" key="3">
    <source>
        <dbReference type="Proteomes" id="UP000317378"/>
    </source>
</evidence>
<keyword evidence="3" id="KW-1185">Reference proteome</keyword>
<dbReference type="OrthoDB" id="4042314at2"/>
<dbReference type="RefSeq" id="WP_119101492.1">
    <property type="nucleotide sequence ID" value="NZ_QXMJ01000129.1"/>
</dbReference>
<evidence type="ECO:0000313" key="2">
    <source>
        <dbReference type="EMBL" id="TPQ20903.1"/>
    </source>
</evidence>
<keyword evidence="1" id="KW-0812">Transmembrane</keyword>
<dbReference type="AlphaFoldDB" id="A0A505D8Y2"/>
<dbReference type="Proteomes" id="UP000317378">
    <property type="component" value="Unassembled WGS sequence"/>
</dbReference>
<sequence length="67" mass="6722">MSGVTQEVAPGAEKVTVGATFQRASLAAKTFLVSEGHLVWPVFAAGSVAATILILAAVPGRTAPATE</sequence>
<protein>
    <submittedName>
        <fullName evidence="2">Uncharacterized protein</fullName>
    </submittedName>
</protein>
<gene>
    <name evidence="2" type="ORF">FGD71_018140</name>
</gene>
<feature type="transmembrane region" description="Helical" evidence="1">
    <location>
        <begin position="38"/>
        <end position="58"/>
    </location>
</feature>
<keyword evidence="1" id="KW-1133">Transmembrane helix</keyword>
<organism evidence="2 3">
    <name type="scientific">Streptomyces sporangiiformans</name>
    <dbReference type="NCBI Taxonomy" id="2315329"/>
    <lineage>
        <taxon>Bacteria</taxon>
        <taxon>Bacillati</taxon>
        <taxon>Actinomycetota</taxon>
        <taxon>Actinomycetes</taxon>
        <taxon>Kitasatosporales</taxon>
        <taxon>Streptomycetaceae</taxon>
        <taxon>Streptomyces</taxon>
    </lineage>
</organism>
<comment type="caution">
    <text evidence="2">The sequence shown here is derived from an EMBL/GenBank/DDBJ whole genome shotgun (WGS) entry which is preliminary data.</text>
</comment>
<reference evidence="2 3" key="1">
    <citation type="submission" date="2019-06" db="EMBL/GenBank/DDBJ databases">
        <title>Streptomyces sporangiiformans sp. nov., a novel actinomycete isolated from soil in Mount Song.</title>
        <authorList>
            <person name="Han L."/>
        </authorList>
    </citation>
    <scope>NUCLEOTIDE SEQUENCE [LARGE SCALE GENOMIC DNA]</scope>
    <source>
        <strain evidence="2 3">NEAU-SSA 1</strain>
    </source>
</reference>
<name>A0A505D8Y2_9ACTN</name>
<evidence type="ECO:0000256" key="1">
    <source>
        <dbReference type="SAM" id="Phobius"/>
    </source>
</evidence>
<keyword evidence="1" id="KW-0472">Membrane</keyword>
<dbReference type="EMBL" id="VCHX02000129">
    <property type="protein sequence ID" value="TPQ20903.1"/>
    <property type="molecule type" value="Genomic_DNA"/>
</dbReference>
<proteinExistence type="predicted"/>